<dbReference type="InterPro" id="IPR036736">
    <property type="entry name" value="ACP-like_sf"/>
</dbReference>
<dbReference type="eggNOG" id="COG1020">
    <property type="taxonomic scope" value="Bacteria"/>
</dbReference>
<dbReference type="InterPro" id="IPR009081">
    <property type="entry name" value="PP-bd_ACP"/>
</dbReference>
<gene>
    <name evidence="9" type="ORF">SMD44_01491</name>
</gene>
<dbReference type="PANTHER" id="PTHR45527:SF1">
    <property type="entry name" value="FATTY ACID SYNTHASE"/>
    <property type="match status" value="1"/>
</dbReference>
<proteinExistence type="inferred from homology"/>
<dbReference type="Gene3D" id="3.40.50.12780">
    <property type="entry name" value="N-terminal domain of ligase-like"/>
    <property type="match status" value="1"/>
</dbReference>
<dbReference type="Gene3D" id="3.40.50.980">
    <property type="match status" value="4"/>
</dbReference>
<dbReference type="FunFam" id="3.40.50.980:FF:000001">
    <property type="entry name" value="Non-ribosomal peptide synthetase"/>
    <property type="match status" value="2"/>
</dbReference>
<dbReference type="FunFam" id="3.30.300.30:FF:000010">
    <property type="entry name" value="Enterobactin synthetase component F"/>
    <property type="match status" value="1"/>
</dbReference>
<keyword evidence="5" id="KW-0677">Repeat</keyword>
<keyword evidence="4" id="KW-0597">Phosphoprotein</keyword>
<dbReference type="CDD" id="cd17646">
    <property type="entry name" value="A_NRPS_AB3403-like"/>
    <property type="match status" value="1"/>
</dbReference>
<evidence type="ECO:0000259" key="8">
    <source>
        <dbReference type="PROSITE" id="PS50075"/>
    </source>
</evidence>
<dbReference type="Pfam" id="PF00668">
    <property type="entry name" value="Condensation"/>
    <property type="match status" value="5"/>
</dbReference>
<dbReference type="InterPro" id="IPR010071">
    <property type="entry name" value="AA_adenyl_dom"/>
</dbReference>
<evidence type="ECO:0000256" key="3">
    <source>
        <dbReference type="ARBA" id="ARBA00022450"/>
    </source>
</evidence>
<evidence type="ECO:0000256" key="6">
    <source>
        <dbReference type="ARBA" id="ARBA00023194"/>
    </source>
</evidence>
<dbReference type="FunFam" id="1.10.1200.10:FF:000005">
    <property type="entry name" value="Nonribosomal peptide synthetase 1"/>
    <property type="match status" value="3"/>
</dbReference>
<dbReference type="InterPro" id="IPR029063">
    <property type="entry name" value="SAM-dependent_MTases_sf"/>
</dbReference>
<evidence type="ECO:0000313" key="10">
    <source>
        <dbReference type="Proteomes" id="UP000195880"/>
    </source>
</evidence>
<dbReference type="NCBIfam" id="TIGR01720">
    <property type="entry name" value="NRPS-para261"/>
    <property type="match status" value="1"/>
</dbReference>
<dbReference type="FunFam" id="3.40.50.12780:FF:000012">
    <property type="entry name" value="Non-ribosomal peptide synthetase"/>
    <property type="match status" value="1"/>
</dbReference>
<dbReference type="InterPro" id="IPR042099">
    <property type="entry name" value="ANL_N_sf"/>
</dbReference>
<dbReference type="FunFam" id="2.30.38.10:FF:000001">
    <property type="entry name" value="Non-ribosomal peptide synthetase PvdI"/>
    <property type="match status" value="2"/>
</dbReference>
<dbReference type="Gene3D" id="2.30.38.10">
    <property type="entry name" value="Luciferase, Domain 3"/>
    <property type="match status" value="2"/>
</dbReference>
<dbReference type="PROSITE" id="PS50075">
    <property type="entry name" value="CARRIER"/>
    <property type="match status" value="3"/>
</dbReference>
<feature type="domain" description="Carrier" evidence="8">
    <location>
        <begin position="980"/>
        <end position="1054"/>
    </location>
</feature>
<accession>A0A1Z1W6R9</accession>
<evidence type="ECO:0000256" key="1">
    <source>
        <dbReference type="ARBA" id="ARBA00001957"/>
    </source>
</evidence>
<dbReference type="InterPro" id="IPR001242">
    <property type="entry name" value="Condensation_dom"/>
</dbReference>
<dbReference type="GO" id="GO:0031177">
    <property type="term" value="F:phosphopantetheine binding"/>
    <property type="evidence" value="ECO:0007669"/>
    <property type="project" value="InterPro"/>
</dbReference>
<feature type="domain" description="Carrier" evidence="8">
    <location>
        <begin position="2902"/>
        <end position="2977"/>
    </location>
</feature>
<dbReference type="InterPro" id="IPR013217">
    <property type="entry name" value="Methyltransf_12"/>
</dbReference>
<comment type="cofactor">
    <cofactor evidence="1">
        <name>pantetheine 4'-phosphate</name>
        <dbReference type="ChEBI" id="CHEBI:47942"/>
    </cofactor>
</comment>
<dbReference type="Gene3D" id="3.30.559.30">
    <property type="entry name" value="Nonribosomal peptide synthetase, condensation domain"/>
    <property type="match status" value="4"/>
</dbReference>
<dbReference type="InterPro" id="IPR000873">
    <property type="entry name" value="AMP-dep_synth/lig_dom"/>
</dbReference>
<dbReference type="NCBIfam" id="TIGR01733">
    <property type="entry name" value="AA-adenyl-dom"/>
    <property type="match status" value="3"/>
</dbReference>
<dbReference type="GO" id="GO:0043041">
    <property type="term" value="P:amino acid activation for nonribosomal peptide biosynthetic process"/>
    <property type="evidence" value="ECO:0007669"/>
    <property type="project" value="TreeGrafter"/>
</dbReference>
<dbReference type="Proteomes" id="UP000195880">
    <property type="component" value="Chromosome"/>
</dbReference>
<dbReference type="KEGG" id="salf:SMD44_01491"/>
<reference evidence="9 10" key="1">
    <citation type="submission" date="2017-05" db="EMBL/GenBank/DDBJ databases">
        <title>Streptomyces alboflavus Genome sequencing and assembly.</title>
        <authorList>
            <person name="Wang Y."/>
            <person name="Du B."/>
            <person name="Ding Y."/>
            <person name="Liu H."/>
            <person name="Hou Q."/>
            <person name="Liu K."/>
            <person name="Wang C."/>
            <person name="Yao L."/>
        </authorList>
    </citation>
    <scope>NUCLEOTIDE SEQUENCE [LARGE SCALE GENOMIC DNA]</scope>
    <source>
        <strain evidence="9 10">MDJK44</strain>
    </source>
</reference>
<dbReference type="RefSeq" id="WP_087883285.1">
    <property type="nucleotide sequence ID" value="NZ_CP021748.1"/>
</dbReference>
<dbReference type="FunFam" id="3.30.300.30:FF:000015">
    <property type="entry name" value="Nonribosomal peptide synthase SidD"/>
    <property type="match status" value="1"/>
</dbReference>
<dbReference type="FunFam" id="3.40.50.980:FF:000002">
    <property type="entry name" value="Enterobactin synthetase component F"/>
    <property type="match status" value="1"/>
</dbReference>
<dbReference type="CDD" id="cd19543">
    <property type="entry name" value="DCL_NRPS"/>
    <property type="match status" value="1"/>
</dbReference>
<evidence type="ECO:0000256" key="5">
    <source>
        <dbReference type="ARBA" id="ARBA00022737"/>
    </source>
</evidence>
<dbReference type="SUPFAM" id="SSF52777">
    <property type="entry name" value="CoA-dependent acyltransferases"/>
    <property type="match status" value="9"/>
</dbReference>
<evidence type="ECO:0000256" key="4">
    <source>
        <dbReference type="ARBA" id="ARBA00022553"/>
    </source>
</evidence>
<dbReference type="Pfam" id="PF08242">
    <property type="entry name" value="Methyltransf_12"/>
    <property type="match status" value="1"/>
</dbReference>
<dbReference type="GO" id="GO:0009403">
    <property type="term" value="P:toxin biosynthetic process"/>
    <property type="evidence" value="ECO:0007669"/>
    <property type="project" value="UniProtKB-ARBA"/>
</dbReference>
<dbReference type="CDD" id="cd02440">
    <property type="entry name" value="AdoMet_MTases"/>
    <property type="match status" value="1"/>
</dbReference>
<dbReference type="SUPFAM" id="SSF56801">
    <property type="entry name" value="Acetyl-CoA synthetase-like"/>
    <property type="match status" value="3"/>
</dbReference>
<dbReference type="STRING" id="67267.GCA_000716675_03739"/>
<keyword evidence="6" id="KW-0045">Antibiotic biosynthesis</keyword>
<dbReference type="Pfam" id="PF13193">
    <property type="entry name" value="AMP-binding_C"/>
    <property type="match status" value="3"/>
</dbReference>
<dbReference type="PROSITE" id="PS00012">
    <property type="entry name" value="PHOSPHOPANTETHEINE"/>
    <property type="match status" value="3"/>
</dbReference>
<dbReference type="InterPro" id="IPR023213">
    <property type="entry name" value="CAT-like_dom_sf"/>
</dbReference>
<comment type="similarity">
    <text evidence="2">Belongs to the ATP-dependent AMP-binding enzyme family.</text>
</comment>
<dbReference type="PANTHER" id="PTHR45527">
    <property type="entry name" value="NONRIBOSOMAL PEPTIDE SYNTHETASE"/>
    <property type="match status" value="1"/>
</dbReference>
<dbReference type="CDD" id="cd19540">
    <property type="entry name" value="LCL_NRPS-like"/>
    <property type="match status" value="2"/>
</dbReference>
<dbReference type="InterPro" id="IPR025110">
    <property type="entry name" value="AMP-bd_C"/>
</dbReference>
<name>A0A1Z1W6R9_9ACTN</name>
<dbReference type="GO" id="GO:0008610">
    <property type="term" value="P:lipid biosynthetic process"/>
    <property type="evidence" value="ECO:0007669"/>
    <property type="project" value="UniProtKB-ARBA"/>
</dbReference>
<keyword evidence="10" id="KW-1185">Reference proteome</keyword>
<feature type="domain" description="Carrier" evidence="8">
    <location>
        <begin position="3972"/>
        <end position="4046"/>
    </location>
</feature>
<dbReference type="PROSITE" id="PS00455">
    <property type="entry name" value="AMP_BINDING"/>
    <property type="match status" value="3"/>
</dbReference>
<dbReference type="Pfam" id="PF00550">
    <property type="entry name" value="PP-binding"/>
    <property type="match status" value="3"/>
</dbReference>
<protein>
    <submittedName>
        <fullName evidence="9">Peptide synthetase</fullName>
    </submittedName>
</protein>
<feature type="region of interest" description="Disordered" evidence="7">
    <location>
        <begin position="204"/>
        <end position="224"/>
    </location>
</feature>
<dbReference type="NCBIfam" id="NF003417">
    <property type="entry name" value="PRK04813.1"/>
    <property type="match status" value="4"/>
</dbReference>
<dbReference type="Gene3D" id="3.40.50.150">
    <property type="entry name" value="Vaccinia Virus protein VP39"/>
    <property type="match status" value="1"/>
</dbReference>
<dbReference type="Gene3D" id="3.30.300.30">
    <property type="match status" value="4"/>
</dbReference>
<evidence type="ECO:0000256" key="7">
    <source>
        <dbReference type="SAM" id="MobiDB-lite"/>
    </source>
</evidence>
<dbReference type="InterPro" id="IPR010060">
    <property type="entry name" value="NRPS_synth"/>
</dbReference>
<dbReference type="InterPro" id="IPR006162">
    <property type="entry name" value="Ppantetheine_attach_site"/>
</dbReference>
<organism evidence="9 10">
    <name type="scientific">Streptomyces alboflavus</name>
    <dbReference type="NCBI Taxonomy" id="67267"/>
    <lineage>
        <taxon>Bacteria</taxon>
        <taxon>Bacillati</taxon>
        <taxon>Actinomycetota</taxon>
        <taxon>Actinomycetes</taxon>
        <taxon>Kitasatosporales</taxon>
        <taxon>Streptomycetaceae</taxon>
        <taxon>Streptomyces</taxon>
    </lineage>
</organism>
<evidence type="ECO:0000313" key="9">
    <source>
        <dbReference type="EMBL" id="ARX82090.1"/>
    </source>
</evidence>
<dbReference type="EMBL" id="CP021748">
    <property type="protein sequence ID" value="ARX82090.1"/>
    <property type="molecule type" value="Genomic_DNA"/>
</dbReference>
<dbReference type="Pfam" id="PF00501">
    <property type="entry name" value="AMP-binding"/>
    <property type="match status" value="3"/>
</dbReference>
<dbReference type="InterPro" id="IPR020806">
    <property type="entry name" value="PKS_PP-bd"/>
</dbReference>
<dbReference type="SUPFAM" id="SSF47336">
    <property type="entry name" value="ACP-like"/>
    <property type="match status" value="3"/>
</dbReference>
<dbReference type="SMART" id="SM00823">
    <property type="entry name" value="PKS_PP"/>
    <property type="match status" value="3"/>
</dbReference>
<dbReference type="CDD" id="cd05930">
    <property type="entry name" value="A_NRPS"/>
    <property type="match status" value="2"/>
</dbReference>
<evidence type="ECO:0000256" key="2">
    <source>
        <dbReference type="ARBA" id="ARBA00006432"/>
    </source>
</evidence>
<dbReference type="Gene3D" id="3.30.559.10">
    <property type="entry name" value="Chloramphenicol acetyltransferase-like domain"/>
    <property type="match status" value="5"/>
</dbReference>
<dbReference type="InterPro" id="IPR020845">
    <property type="entry name" value="AMP-binding_CS"/>
</dbReference>
<dbReference type="Gene3D" id="1.10.1200.10">
    <property type="entry name" value="ACP-like"/>
    <property type="match status" value="3"/>
</dbReference>
<dbReference type="GO" id="GO:0003824">
    <property type="term" value="F:catalytic activity"/>
    <property type="evidence" value="ECO:0007669"/>
    <property type="project" value="InterPro"/>
</dbReference>
<dbReference type="SUPFAM" id="SSF53335">
    <property type="entry name" value="S-adenosyl-L-methionine-dependent methyltransferases"/>
    <property type="match status" value="1"/>
</dbReference>
<dbReference type="InterPro" id="IPR045851">
    <property type="entry name" value="AMP-bd_C_sf"/>
</dbReference>
<dbReference type="GO" id="GO:0005737">
    <property type="term" value="C:cytoplasm"/>
    <property type="evidence" value="ECO:0007669"/>
    <property type="project" value="TreeGrafter"/>
</dbReference>
<dbReference type="GO" id="GO:0017000">
    <property type="term" value="P:antibiotic biosynthetic process"/>
    <property type="evidence" value="ECO:0007669"/>
    <property type="project" value="UniProtKB-KW"/>
</dbReference>
<sequence>MIPLSFAQRRLWFIDRFEGPSAAYNLPFVLHLSGSLDVAALSSAVRDLVVRHESLRTVFGEDDAGVPGQRVLPEEQVRLPVPVTEVAPADLAGAVAEAVAHRFDLSAEIPVRARLLRRADDEHVLVLVMHHIASDGQSMGPLARDLAAAYTARLTGDAPQWPELSVQYVDYTLWQRELLGDESDPDSVLATQLRYWQDELAGAPEKLPLPTDRPRPSAASHRGDSVEFTIEPDLLAAVQNLADGQGIPGLTPTMVMQSAVAVLLHHLGAGEDITMGSTIAGRSDAELADLVGFFVNTWVLRTDLAANPTLHQVLQRVRNKALSAYENQDAPFERLVEAVNPERSTAYHPLFQVMFTWQGDSRVDVALPEVRARLEAVPTATAKFDLEFNFGIDPDERSMRCTLEYATDLFDRSTMEAAAARLVRVVRAFVADPGTRVGSVDVLDAAERELVVHGFNDTAVPTPDVTIPALFERQAAATPDAVAVVSDEVTLTYTELNTRAEQVACALAERGARPESTVAVALPRGADLVVALLGVLKSGAAYLPIDPKYPSARLDHILAAARPALVLTAAESADVLSGTDVPQLFVTDIASGPLPADAGNTPPRPHNAAYVMYTSGSTGTPKGVTITHDNVVNDVLRLAERVGIESGTRVLAGTSVNFDVSVFEIFATLCAGGAVEVVRDVLVIGERNGWSGGVISTVPSVFAELLDQMSAKVNVDAVVFAGETLPASLVQRVRDDIPGVRVVNAYGQTESFYATTFSLPSGEEWVGSGSAPIGSPLGNMRAYVLGPGLLPVPPGVVGELYVAGNVARGYHGRAGLTAERFVADPFGGPGARMYRTGDLARWSADGQLEYVGRDDAQMKVRGFRIEPGEVEAALTAHPGVSQAVVATRTGRGVKQLVGYVVPVGMGEGGIGTVESLGQLDVDLTAGVSARELRRFVAGRLPEFMVPSVLVMLDRLPLAPNGKLDRSALPEPEFGGGEYRAPGSVVERVLAGVYAEVLGLERVGVDDDFFAVGGDSIRSIQVVSRARVLGVEVSPRQIFECRTVAELARVAITDGSDAGVVLEEFEGGGTGRLPMLPISHYLQELGGGFDRFSMSAVLELPVGIDAAGLSATLAAVVDRHDILRSRLITGDAWNLEVTEQGSVDVSGLVHRVESDGQWDTPTWREQAETELDEATGQLDPVRGVMARFVWFDPGAAAPGRLLVVLHHLVVDGVSWRILLPDFAAAWEQVRAGRTPELTPVATSVRRWTHALQDEAASEHRVAELPLWRGMVDGPDPLLGHRPLDPALDVSDTADHIWVQLPARVTEALLTSVPTAFRGQVNDGLLAGLALAVARWRQKRGVSESSALIRLEGHGREEAVVPGADLSRTVGWFTSMFPVRLDTAGIDLSDAFAGGPAAAGAIKAVKEQLLAIPDKGVGYGLLRYLNPDTETVLRRYDTGQIAFNYLGHFSAADMPENLRGLGWTRAENTTDLVAAPDADMPLMSTLEINALVSDAEDGPCLNARVGFATGVLSREDVQELADLWCTALEGLARHVARPGAGGLTPSDVPLVSVDQRKLEVWEKKYPGLADVWPLTSLQSGLLFHALLADAAYDAYHMQLVFHLTGPVEPERMRAAGQAVLDRYANLRTAFVSDTAGERVQLVVDDVRLPWRHTDLSDHGDDRDAALEQILADDRATHFDLTAPPLVRMTLVTMGPDRAELVFTAHHVLFDGWSVPLLMEDLLRLYGSGGDLASLPKVRGYRDFLSWLAQQDQDAAARAWADELDGLEEPTLLAPGAESADSEDIGQVDVPLSPETARELTRYAAEVGVTLNTLVQGVWAVVVGELTGREDVVFGATVSGRPPVVTDIDTMVGLFINTLPVRVTCAPGDTFAELLTRLQDRQAVLLDHHHHGLARIQQDTGLSTLFDTVVVFESFPIDHAGLGDANTEAGVAITGLTPFSGTHYPLTVTADADPQLRIALQYQHHIFDHATVEAIATRCLRVLLQVVENRSIRVAQLDVLESAERTKVVSEWNDTARPTATAGSTLAAAFEAQVERGPERTALVFEGGTLSYADFNARANRLAHWLIERGAGPERLVAIRMPRSFDLLTAIYGVLKTGAAYLPIETDLPGERVEHMVADSTPLLVLDELPDLSGHPDANPGVDVHEDHAAYVIYTSGSTGKPKGVVVSHRSIMNRLAWGHGHYGMDESDRMLLKTSVGFDVSVPELFWPLQVGAALVIVRPDGQKDPEYLARLIREQRVTDADFAPSMLAAFLSEPTADQCTSLRRVEAAGEALPLELTQRFAQVLPGTRLHNLYGPTEAAVEVTAWECREEPGATGVPIGAPVWNTQVYVLDSALRPVPPGVPGELYLAGVQLARGYLNRPGLTAERFVASPFTPGARMYRTGDLVKWRPDGVIDYLGRVDFQVKVRGFRIEPGDIEAALAAHPGVDQAVVITREDRPGDQRIVGYVVPAPTGSATAREAEQVDEWQQVYDEAYTGSGTAAWGADFTGWNSSYTGEPIPLAEMRAWRDAAVEQILDRAPQRVLELGVGSGLLLSQIVPDVAEYWGTDFSAPVIEQLRDQVERAGFAERVRLRVQPADDVSGLPQEYFDTVVINSVAQYFPDAGYLDRVLSQALGLLAPGGRIVIGDVRHAGSLSLLKTAIHHAQRPEASASVVRAAVARAVLVEKELVLDPEWFTRWADENGAAGVEVLLKPGRAHNELTRHRYEVVLHKAPVDLVPLTGIPELAWGRRVDDFTGLDEVVQEHGTTPVRITRIPNARLAGEVATATAFAGLDSPVAGLPPLDPHDLRNWADRRGVGLLLTLTAGVPECFDAVVFPAGTEAGRTYSGGFTPTGRPERTLANDPAGAREIGVLVAGLRDHAQERLPEYMVPAAVVAIAEVPLTPNGKLDRQALPVPDYAGVATGRPPRTPQEEVLCALFAEVLGIDRVGIDDNFFTLGGHSLLATRLISRIRAELGAEVPIRAVFDCPTVVELVERIAPGARVRSPLRRAAQRPEQPPLSFAQRRLWFIDRFEGPSATYNIPFVLRLTGALDVAALENAVRDVVSRHEILRTLIAESGDGVPYQRVLPATPAPVDLHVVDSAPDAVADAVAAVAARPFDLATEIPLRATVVRSAADQHVLVLVVHHIAGDGESMGPLARDLGTAYAARLRGAEPDWPEPPVQYVDYTLWQRELLADESDPDGVLATQLRHWRDELAGVPQPLQLPTDRPRPPVASRRGDLVAFELDPDLVTAVEELARAQGATVSMVLQSAVTVLLHHLGGGDDITVGSPIAGRTDAALAELVGFFVNTWVLRADLSGNPSFKGLLGQVREKALAAYENQDAPFERLVELIKPDRSTAYHPLFQVMFAWQNMAREDFALEGLRVHLEHPSTDTAKFDLFFNMADIPGLGVVGHLEYATDLFDRATVEALAARFARVVQQLVASPARPIGAVVDVLDGAERELVVDRFNDTAAPTPEVTIPALFERQAAATPDAVAVISGEWTLTYRELDARADRVARELAARGVGPETVVGLALPRGADLVVALLGVLKAGGAYLPVDPKYPSTRLDFILSDARPRLFLTDAATEGVLPDDGTPRLFVGDAEKAGADAGNAGADAGNTPPRPHNAAYVMYTSGSTGTPKGVTVTHRNVVNGVLRLAERVGIEPGTRVLAGTSVNFDVSVFEIFTTLARGGCVEVVRDVLELAEREDWQGGVISTVPSVFAELVDDIAGTVDVDAVVFAGEALPASLADRVRKAFPGVRVVNAYGQTESFYATTFSLPSGEEWVGSGSAPIGSPLGNMRAYVLGPGLLPVPPGVVGELYVAGSVARGYHGRAALTAERFVADPYGVTGARMYRTGDLARWSADGQLEYVGRDDAQMKVRGFRIEPGEVEAALTAHPGVSQAVVATRTGQGTKQLVGYVVPTGADDATGDTEGLSDDAIDLTSGVDSAELRRFVAGRLPEFMVPSVLVMLDRLPLAPNGKLDRSALPEPEFGGGEYRAPGSVVERVLAGVYAEVLGLERVGVDDDFFAVGGDSIRSIQVVSRARVLGVEVSPRQIFECRTVAELARVAITDGSDAGVVLEEFEGGGVGWLPVLPVSRYLRELGGGFGRFSMSAVLELPVGIDVAGLSATLGAVFDRHDVLRSRLVTGDEWQLEVAEPGAVDVAGLVRRVECEGEWGGAGWRELAEAELDEATARLDPEGGVMGRFVWFDAGAGVPGRLLVVLHHLVVDGVSWRILLPDLAAAWEQVRGVGCRSSRRW</sequence>
<keyword evidence="3" id="KW-0596">Phosphopantetheine</keyword>